<evidence type="ECO:0000256" key="1">
    <source>
        <dbReference type="SAM" id="MobiDB-lite"/>
    </source>
</evidence>
<dbReference type="AlphaFoldDB" id="X6NGH1"/>
<feature type="compositionally biased region" description="Basic and acidic residues" evidence="1">
    <location>
        <begin position="191"/>
        <end position="208"/>
    </location>
</feature>
<feature type="region of interest" description="Disordered" evidence="1">
    <location>
        <begin position="1"/>
        <end position="88"/>
    </location>
</feature>
<protein>
    <submittedName>
        <fullName evidence="2">Outer membrane protein/protective antigen OMA87</fullName>
    </submittedName>
</protein>
<evidence type="ECO:0000313" key="2">
    <source>
        <dbReference type="EMBL" id="ETO24442.1"/>
    </source>
</evidence>
<dbReference type="Proteomes" id="UP000023152">
    <property type="component" value="Unassembled WGS sequence"/>
</dbReference>
<organism evidence="2 3">
    <name type="scientific">Reticulomyxa filosa</name>
    <dbReference type="NCBI Taxonomy" id="46433"/>
    <lineage>
        <taxon>Eukaryota</taxon>
        <taxon>Sar</taxon>
        <taxon>Rhizaria</taxon>
        <taxon>Retaria</taxon>
        <taxon>Foraminifera</taxon>
        <taxon>Monothalamids</taxon>
        <taxon>Reticulomyxidae</taxon>
        <taxon>Reticulomyxa</taxon>
    </lineage>
</organism>
<feature type="non-terminal residue" evidence="2">
    <location>
        <position position="1"/>
    </location>
</feature>
<accession>X6NGH1</accession>
<evidence type="ECO:0000313" key="3">
    <source>
        <dbReference type="Proteomes" id="UP000023152"/>
    </source>
</evidence>
<feature type="compositionally biased region" description="Polar residues" evidence="1">
    <location>
        <begin position="168"/>
        <end position="181"/>
    </location>
</feature>
<name>X6NGH1_RETFI</name>
<reference evidence="2 3" key="1">
    <citation type="journal article" date="2013" name="Curr. Biol.">
        <title>The Genome of the Foraminiferan Reticulomyxa filosa.</title>
        <authorList>
            <person name="Glockner G."/>
            <person name="Hulsmann N."/>
            <person name="Schleicher M."/>
            <person name="Noegel A.A."/>
            <person name="Eichinger L."/>
            <person name="Gallinger C."/>
            <person name="Pawlowski J."/>
            <person name="Sierra R."/>
            <person name="Euteneuer U."/>
            <person name="Pillet L."/>
            <person name="Moustafa A."/>
            <person name="Platzer M."/>
            <person name="Groth M."/>
            <person name="Szafranski K."/>
            <person name="Schliwa M."/>
        </authorList>
    </citation>
    <scope>NUCLEOTIDE SEQUENCE [LARGE SCALE GENOMIC DNA]</scope>
</reference>
<keyword evidence="3" id="KW-1185">Reference proteome</keyword>
<feature type="compositionally biased region" description="Polar residues" evidence="1">
    <location>
        <begin position="48"/>
        <end position="57"/>
    </location>
</feature>
<feature type="compositionally biased region" description="Acidic residues" evidence="1">
    <location>
        <begin position="1"/>
        <end position="42"/>
    </location>
</feature>
<proteinExistence type="predicted"/>
<feature type="region of interest" description="Disordered" evidence="1">
    <location>
        <begin position="159"/>
        <end position="208"/>
    </location>
</feature>
<comment type="caution">
    <text evidence="2">The sequence shown here is derived from an EMBL/GenBank/DDBJ whole genome shotgun (WGS) entry which is preliminary data.</text>
</comment>
<gene>
    <name evidence="2" type="ORF">RFI_12720</name>
</gene>
<dbReference type="EMBL" id="ASPP01009221">
    <property type="protein sequence ID" value="ETO24442.1"/>
    <property type="molecule type" value="Genomic_DNA"/>
</dbReference>
<sequence>NDNDNDNGNDDGQEEGNDNDNDDSGSNDDEEGNDNEDEDEEKKEESQISNSHTTSYGSGPENEWLQWENKNQYNDPSQKHHASTSNSVSQSHFEFATFTHVHEMSKEIDRDGSEQAPVGELVVTAFPVDNHDVVDTKHTLPKLKYKFGNQAKTRERMLRKKDAEPVSQGHSSTYSITISNDTSEHGNVYRNSDEKEAQNVNDAKDNVREVRTKGWDTSNLQHDQKLSHSNTLQNNLDKNNEENLNWEQLDEQQRMNILLEMYHIPNVSNDLSVKWNFDANYGGTGSS</sequence>